<comment type="caution">
    <text evidence="5">The sequence shown here is derived from an EMBL/GenBank/DDBJ whole genome shotgun (WGS) entry which is preliminary data.</text>
</comment>
<keyword evidence="3" id="KW-0862">Zinc</keyword>
<keyword evidence="2" id="KW-0863">Zinc-finger</keyword>
<evidence type="ECO:0000313" key="5">
    <source>
        <dbReference type="EMBL" id="KAL3528940.1"/>
    </source>
</evidence>
<keyword evidence="6" id="KW-1185">Reference proteome</keyword>
<evidence type="ECO:0000313" key="6">
    <source>
        <dbReference type="Proteomes" id="UP001630127"/>
    </source>
</evidence>
<reference evidence="5 6" key="1">
    <citation type="submission" date="2024-11" db="EMBL/GenBank/DDBJ databases">
        <title>A near-complete genome assembly of Cinchona calisaya.</title>
        <authorList>
            <person name="Lian D.C."/>
            <person name="Zhao X.W."/>
            <person name="Wei L."/>
        </authorList>
    </citation>
    <scope>NUCLEOTIDE SEQUENCE [LARGE SCALE GENOMIC DNA]</scope>
    <source>
        <tissue evidence="5">Nenye</tissue>
    </source>
</reference>
<organism evidence="5 6">
    <name type="scientific">Cinchona calisaya</name>
    <dbReference type="NCBI Taxonomy" id="153742"/>
    <lineage>
        <taxon>Eukaryota</taxon>
        <taxon>Viridiplantae</taxon>
        <taxon>Streptophyta</taxon>
        <taxon>Embryophyta</taxon>
        <taxon>Tracheophyta</taxon>
        <taxon>Spermatophyta</taxon>
        <taxon>Magnoliopsida</taxon>
        <taxon>eudicotyledons</taxon>
        <taxon>Gunneridae</taxon>
        <taxon>Pentapetalae</taxon>
        <taxon>asterids</taxon>
        <taxon>lamiids</taxon>
        <taxon>Gentianales</taxon>
        <taxon>Rubiaceae</taxon>
        <taxon>Cinchonoideae</taxon>
        <taxon>Cinchoneae</taxon>
        <taxon>Cinchona</taxon>
    </lineage>
</organism>
<evidence type="ECO:0000256" key="1">
    <source>
        <dbReference type="ARBA" id="ARBA00022723"/>
    </source>
</evidence>
<dbReference type="InterPro" id="IPR017907">
    <property type="entry name" value="Znf_RING_CS"/>
</dbReference>
<protein>
    <recommendedName>
        <fullName evidence="4">Zinc finger C3HC4 RING-type domain-containing protein</fullName>
    </recommendedName>
</protein>
<evidence type="ECO:0000259" key="4">
    <source>
        <dbReference type="Pfam" id="PF00097"/>
    </source>
</evidence>
<accession>A0ABD3AEI3</accession>
<dbReference type="InterPro" id="IPR018957">
    <property type="entry name" value="Znf_C3HC4_RING-type"/>
</dbReference>
<dbReference type="SUPFAM" id="SSF57850">
    <property type="entry name" value="RING/U-box"/>
    <property type="match status" value="1"/>
</dbReference>
<dbReference type="AlphaFoldDB" id="A0ABD3AEI3"/>
<dbReference type="PROSITE" id="PS00518">
    <property type="entry name" value="ZF_RING_1"/>
    <property type="match status" value="1"/>
</dbReference>
<name>A0ABD3AEI3_9GENT</name>
<dbReference type="GO" id="GO:0008270">
    <property type="term" value="F:zinc ion binding"/>
    <property type="evidence" value="ECO:0007669"/>
    <property type="project" value="UniProtKB-KW"/>
</dbReference>
<sequence length="176" mass="20783">MEWVGKFPTCLEAFDDAGLATCAHGLCKECLLTNWRSHPPGFCRVIRMMILMQEHDLFSAPTQNYFCIEVEQNWIELSKVFVLLYELEILRMVRMEANKFAKNIELLEFKFPSITYGPRVSKFSNVFSYEDLTWDPGINTLMISLRTKIVLRRRICHKPKFWLDVIWRSYGLVSMK</sequence>
<feature type="domain" description="Zinc finger C3HC4 RING-type" evidence="4">
    <location>
        <begin position="8"/>
        <end position="43"/>
    </location>
</feature>
<dbReference type="Proteomes" id="UP001630127">
    <property type="component" value="Unassembled WGS sequence"/>
</dbReference>
<keyword evidence="1" id="KW-0479">Metal-binding</keyword>
<gene>
    <name evidence="5" type="ORF">ACH5RR_008262</name>
</gene>
<dbReference type="Pfam" id="PF00097">
    <property type="entry name" value="zf-C3HC4"/>
    <property type="match status" value="1"/>
</dbReference>
<evidence type="ECO:0000256" key="2">
    <source>
        <dbReference type="ARBA" id="ARBA00022771"/>
    </source>
</evidence>
<proteinExistence type="predicted"/>
<dbReference type="EMBL" id="JBJUIK010000004">
    <property type="protein sequence ID" value="KAL3528940.1"/>
    <property type="molecule type" value="Genomic_DNA"/>
</dbReference>
<evidence type="ECO:0000256" key="3">
    <source>
        <dbReference type="ARBA" id="ARBA00022833"/>
    </source>
</evidence>